<sequence length="159" mass="17488">MKHCLGGHLAEQNLERKNPLLIIFLKGANQLSADLSKLPQDHPILLVPPPPPDPPNPHSLQQTKTMGDLDKTSIIILVCVLTAAVITICLIAIIVYRKKWCRRSEDQPEISGSISLSDIHAYEEDRGSNIWNLETVDKPPVPVVAPMPPPPPDPPNPET</sequence>
<evidence type="ECO:0000313" key="4">
    <source>
        <dbReference type="Proteomes" id="UP000683360"/>
    </source>
</evidence>
<feature type="transmembrane region" description="Helical" evidence="2">
    <location>
        <begin position="74"/>
        <end position="96"/>
    </location>
</feature>
<accession>A0A8S3UP65</accession>
<keyword evidence="2" id="KW-1133">Transmembrane helix</keyword>
<dbReference type="AlphaFoldDB" id="A0A8S3UP65"/>
<keyword evidence="2" id="KW-0812">Transmembrane</keyword>
<dbReference type="EMBL" id="CAJPWZ010002783">
    <property type="protein sequence ID" value="CAG2245702.1"/>
    <property type="molecule type" value="Genomic_DNA"/>
</dbReference>
<evidence type="ECO:0000256" key="2">
    <source>
        <dbReference type="SAM" id="Phobius"/>
    </source>
</evidence>
<evidence type="ECO:0000256" key="1">
    <source>
        <dbReference type="SAM" id="MobiDB-lite"/>
    </source>
</evidence>
<evidence type="ECO:0000313" key="3">
    <source>
        <dbReference type="EMBL" id="CAG2245702.1"/>
    </source>
</evidence>
<dbReference type="Proteomes" id="UP000683360">
    <property type="component" value="Unassembled WGS sequence"/>
</dbReference>
<protein>
    <submittedName>
        <fullName evidence="3">Uncharacterized protein</fullName>
    </submittedName>
</protein>
<comment type="caution">
    <text evidence="3">The sequence shown here is derived from an EMBL/GenBank/DDBJ whole genome shotgun (WGS) entry which is preliminary data.</text>
</comment>
<feature type="region of interest" description="Disordered" evidence="1">
    <location>
        <begin position="140"/>
        <end position="159"/>
    </location>
</feature>
<keyword evidence="2" id="KW-0472">Membrane</keyword>
<gene>
    <name evidence="3" type="ORF">MEDL_57703</name>
</gene>
<keyword evidence="4" id="KW-1185">Reference proteome</keyword>
<name>A0A8S3UP65_MYTED</name>
<proteinExistence type="predicted"/>
<reference evidence="3" key="1">
    <citation type="submission" date="2021-03" db="EMBL/GenBank/DDBJ databases">
        <authorList>
            <person name="Bekaert M."/>
        </authorList>
    </citation>
    <scope>NUCLEOTIDE SEQUENCE</scope>
</reference>
<organism evidence="3 4">
    <name type="scientific">Mytilus edulis</name>
    <name type="common">Blue mussel</name>
    <dbReference type="NCBI Taxonomy" id="6550"/>
    <lineage>
        <taxon>Eukaryota</taxon>
        <taxon>Metazoa</taxon>
        <taxon>Spiralia</taxon>
        <taxon>Lophotrochozoa</taxon>
        <taxon>Mollusca</taxon>
        <taxon>Bivalvia</taxon>
        <taxon>Autobranchia</taxon>
        <taxon>Pteriomorphia</taxon>
        <taxon>Mytilida</taxon>
        <taxon>Mytiloidea</taxon>
        <taxon>Mytilidae</taxon>
        <taxon>Mytilinae</taxon>
        <taxon>Mytilus</taxon>
    </lineage>
</organism>